<comment type="caution">
    <text evidence="2">The sequence shown here is derived from an EMBL/GenBank/DDBJ whole genome shotgun (WGS) entry which is preliminary data.</text>
</comment>
<name>A0ABD5EDY4_9ACTN</name>
<gene>
    <name evidence="2" type="ORF">RM574_25590</name>
</gene>
<evidence type="ECO:0000256" key="1">
    <source>
        <dbReference type="SAM" id="MobiDB-lite"/>
    </source>
</evidence>
<feature type="region of interest" description="Disordered" evidence="1">
    <location>
        <begin position="1"/>
        <end position="20"/>
    </location>
</feature>
<protein>
    <submittedName>
        <fullName evidence="2">Uncharacterized protein</fullName>
    </submittedName>
</protein>
<evidence type="ECO:0000313" key="3">
    <source>
        <dbReference type="Proteomes" id="UP001183607"/>
    </source>
</evidence>
<evidence type="ECO:0000313" key="2">
    <source>
        <dbReference type="EMBL" id="MDT0418858.1"/>
    </source>
</evidence>
<sequence length="43" mass="4522">MSAEADAAREAAEREAEARRALEAKEAEVAAHLAELARQSGKG</sequence>
<dbReference type="EMBL" id="JAVRER010000056">
    <property type="protein sequence ID" value="MDT0418858.1"/>
    <property type="molecule type" value="Genomic_DNA"/>
</dbReference>
<dbReference type="Proteomes" id="UP001183607">
    <property type="component" value="Unassembled WGS sequence"/>
</dbReference>
<accession>A0ABD5EDY4</accession>
<organism evidence="2 3">
    <name type="scientific">Streptomyces evansiae</name>
    <dbReference type="NCBI Taxonomy" id="3075535"/>
    <lineage>
        <taxon>Bacteria</taxon>
        <taxon>Bacillati</taxon>
        <taxon>Actinomycetota</taxon>
        <taxon>Actinomycetes</taxon>
        <taxon>Kitasatosporales</taxon>
        <taxon>Streptomycetaceae</taxon>
        <taxon>Streptomyces</taxon>
    </lineage>
</organism>
<proteinExistence type="predicted"/>
<reference evidence="3" key="1">
    <citation type="submission" date="2023-07" db="EMBL/GenBank/DDBJ databases">
        <title>30 novel species of actinomycetes from the DSMZ collection.</title>
        <authorList>
            <person name="Nouioui I."/>
        </authorList>
    </citation>
    <scope>NUCLEOTIDE SEQUENCE [LARGE SCALE GENOMIC DNA]</scope>
    <source>
        <strain evidence="3">DSM 41982</strain>
    </source>
</reference>
<dbReference type="RefSeq" id="WP_302622538.1">
    <property type="nucleotide sequence ID" value="NZ_JAVRER010000056.1"/>
</dbReference>
<dbReference type="AlphaFoldDB" id="A0ABD5EDY4"/>